<name>A0ACB6YZ21_THEGA</name>
<organism evidence="1 2">
    <name type="scientific">Thelephora ganbajun</name>
    <name type="common">Ganba fungus</name>
    <dbReference type="NCBI Taxonomy" id="370292"/>
    <lineage>
        <taxon>Eukaryota</taxon>
        <taxon>Fungi</taxon>
        <taxon>Dikarya</taxon>
        <taxon>Basidiomycota</taxon>
        <taxon>Agaricomycotina</taxon>
        <taxon>Agaricomycetes</taxon>
        <taxon>Thelephorales</taxon>
        <taxon>Thelephoraceae</taxon>
        <taxon>Thelephora</taxon>
    </lineage>
</organism>
<feature type="non-terminal residue" evidence="1">
    <location>
        <position position="164"/>
    </location>
</feature>
<gene>
    <name evidence="1" type="ORF">BDM02DRAFT_3176620</name>
</gene>
<dbReference type="Proteomes" id="UP000886501">
    <property type="component" value="Unassembled WGS sequence"/>
</dbReference>
<protein>
    <submittedName>
        <fullName evidence="1">Kinase-like protein</fullName>
    </submittedName>
</protein>
<accession>A0ACB6YZ21</accession>
<proteinExistence type="predicted"/>
<dbReference type="EMBL" id="MU118392">
    <property type="protein sequence ID" value="KAF9642641.1"/>
    <property type="molecule type" value="Genomic_DNA"/>
</dbReference>
<comment type="caution">
    <text evidence="1">The sequence shown here is derived from an EMBL/GenBank/DDBJ whole genome shotgun (WGS) entry which is preliminary data.</text>
</comment>
<evidence type="ECO:0000313" key="1">
    <source>
        <dbReference type="EMBL" id="KAF9642641.1"/>
    </source>
</evidence>
<reference evidence="1" key="2">
    <citation type="journal article" date="2020" name="Nat. Commun.">
        <title>Large-scale genome sequencing of mycorrhizal fungi provides insights into the early evolution of symbiotic traits.</title>
        <authorList>
            <person name="Miyauchi S."/>
            <person name="Kiss E."/>
            <person name="Kuo A."/>
            <person name="Drula E."/>
            <person name="Kohler A."/>
            <person name="Sanchez-Garcia M."/>
            <person name="Morin E."/>
            <person name="Andreopoulos B."/>
            <person name="Barry K.W."/>
            <person name="Bonito G."/>
            <person name="Buee M."/>
            <person name="Carver A."/>
            <person name="Chen C."/>
            <person name="Cichocki N."/>
            <person name="Clum A."/>
            <person name="Culley D."/>
            <person name="Crous P.W."/>
            <person name="Fauchery L."/>
            <person name="Girlanda M."/>
            <person name="Hayes R.D."/>
            <person name="Keri Z."/>
            <person name="LaButti K."/>
            <person name="Lipzen A."/>
            <person name="Lombard V."/>
            <person name="Magnuson J."/>
            <person name="Maillard F."/>
            <person name="Murat C."/>
            <person name="Nolan M."/>
            <person name="Ohm R.A."/>
            <person name="Pangilinan J."/>
            <person name="Pereira M.F."/>
            <person name="Perotto S."/>
            <person name="Peter M."/>
            <person name="Pfister S."/>
            <person name="Riley R."/>
            <person name="Sitrit Y."/>
            <person name="Stielow J.B."/>
            <person name="Szollosi G."/>
            <person name="Zifcakova L."/>
            <person name="Stursova M."/>
            <person name="Spatafora J.W."/>
            <person name="Tedersoo L."/>
            <person name="Vaario L.M."/>
            <person name="Yamada A."/>
            <person name="Yan M."/>
            <person name="Wang P."/>
            <person name="Xu J."/>
            <person name="Bruns T."/>
            <person name="Baldrian P."/>
            <person name="Vilgalys R."/>
            <person name="Dunand C."/>
            <person name="Henrissat B."/>
            <person name="Grigoriev I.V."/>
            <person name="Hibbett D."/>
            <person name="Nagy L.G."/>
            <person name="Martin F.M."/>
        </authorList>
    </citation>
    <scope>NUCLEOTIDE SEQUENCE</scope>
    <source>
        <strain evidence="1">P2</strain>
    </source>
</reference>
<evidence type="ECO:0000313" key="2">
    <source>
        <dbReference type="Proteomes" id="UP000886501"/>
    </source>
</evidence>
<reference evidence="1" key="1">
    <citation type="submission" date="2019-10" db="EMBL/GenBank/DDBJ databases">
        <authorList>
            <consortium name="DOE Joint Genome Institute"/>
            <person name="Kuo A."/>
            <person name="Miyauchi S."/>
            <person name="Kiss E."/>
            <person name="Drula E."/>
            <person name="Kohler A."/>
            <person name="Sanchez-Garcia M."/>
            <person name="Andreopoulos B."/>
            <person name="Barry K.W."/>
            <person name="Bonito G."/>
            <person name="Buee M."/>
            <person name="Carver A."/>
            <person name="Chen C."/>
            <person name="Cichocki N."/>
            <person name="Clum A."/>
            <person name="Culley D."/>
            <person name="Crous P.W."/>
            <person name="Fauchery L."/>
            <person name="Girlanda M."/>
            <person name="Hayes R."/>
            <person name="Keri Z."/>
            <person name="Labutti K."/>
            <person name="Lipzen A."/>
            <person name="Lombard V."/>
            <person name="Magnuson J."/>
            <person name="Maillard F."/>
            <person name="Morin E."/>
            <person name="Murat C."/>
            <person name="Nolan M."/>
            <person name="Ohm R."/>
            <person name="Pangilinan J."/>
            <person name="Pereira M."/>
            <person name="Perotto S."/>
            <person name="Peter M."/>
            <person name="Riley R."/>
            <person name="Sitrit Y."/>
            <person name="Stielow B."/>
            <person name="Szollosi G."/>
            <person name="Zifcakova L."/>
            <person name="Stursova M."/>
            <person name="Spatafora J.W."/>
            <person name="Tedersoo L."/>
            <person name="Vaario L.-M."/>
            <person name="Yamada A."/>
            <person name="Yan M."/>
            <person name="Wang P."/>
            <person name="Xu J."/>
            <person name="Bruns T."/>
            <person name="Baldrian P."/>
            <person name="Vilgalys R."/>
            <person name="Henrissat B."/>
            <person name="Grigoriev I.V."/>
            <person name="Hibbett D."/>
            <person name="Nagy L.G."/>
            <person name="Martin F.M."/>
        </authorList>
    </citation>
    <scope>NUCLEOTIDE SEQUENCE</scope>
    <source>
        <strain evidence="1">P2</strain>
    </source>
</reference>
<keyword evidence="2" id="KW-1185">Reference proteome</keyword>
<sequence>MIELFHHLLQEQRFDEQGSRFYGAELLVLENLHDLDVVHKDLKPENILLGYTGHIALCDFGLHALNTKDSDMTNTFYGTPEYLAPEILNGQGYNEAIYWWTLGVVLYEVLAGLPPFNDGSSSSVAFTDKMYKETPHNPSIFGDEISPLAPSILTGLLNLDPSQR</sequence>